<dbReference type="EMBL" id="BCMY01000011">
    <property type="protein sequence ID" value="GAQ43963.1"/>
    <property type="molecule type" value="Genomic_DNA"/>
</dbReference>
<dbReference type="PANTHER" id="PTHR10572">
    <property type="entry name" value="3-HYDROXY-3-METHYLGLUTARYL-COENZYME A REDUCTASE"/>
    <property type="match status" value="1"/>
</dbReference>
<dbReference type="Gene3D" id="3.30.70.420">
    <property type="entry name" value="Hydroxymethylglutaryl-CoA reductase, class I/II, NAD/NADP-binding domain"/>
    <property type="match status" value="1"/>
</dbReference>
<keyword evidence="4" id="KW-0444">Lipid biosynthesis</keyword>
<dbReference type="InterPro" id="IPR009023">
    <property type="entry name" value="HMG_CoA_Rdtase_NAD(P)-bd_sf"/>
</dbReference>
<evidence type="ECO:0000256" key="4">
    <source>
        <dbReference type="ARBA" id="ARBA00023011"/>
    </source>
</evidence>
<comment type="caution">
    <text evidence="5">The sequence shown here is derived from an EMBL/GenBank/DDBJ whole genome shotgun (WGS) entry which is preliminary data.</text>
</comment>
<dbReference type="InterPro" id="IPR009029">
    <property type="entry name" value="HMG_CoA_Rdtase_sub-bd_dom_sf"/>
</dbReference>
<organism evidence="5 6">
    <name type="scientific">Aspergillus niger</name>
    <dbReference type="NCBI Taxonomy" id="5061"/>
    <lineage>
        <taxon>Eukaryota</taxon>
        <taxon>Fungi</taxon>
        <taxon>Dikarya</taxon>
        <taxon>Ascomycota</taxon>
        <taxon>Pezizomycotina</taxon>
        <taxon>Eurotiomycetes</taxon>
        <taxon>Eurotiomycetidae</taxon>
        <taxon>Eurotiales</taxon>
        <taxon>Aspergillaceae</taxon>
        <taxon>Aspergillus</taxon>
        <taxon>Aspergillus subgen. Circumdati</taxon>
    </lineage>
</organism>
<name>A0A100IMK0_ASPNG</name>
<dbReference type="InterPro" id="IPR023076">
    <property type="entry name" value="HMG_CoA_Rdtase_CS"/>
</dbReference>
<evidence type="ECO:0000256" key="2">
    <source>
        <dbReference type="ARBA" id="ARBA00012999"/>
    </source>
</evidence>
<dbReference type="VEuPathDB" id="FungiDB:ASPNIDRAFT2_1203931"/>
<dbReference type="PRINTS" id="PR00071">
    <property type="entry name" value="HMGCOARDTASE"/>
</dbReference>
<reference evidence="6" key="1">
    <citation type="journal article" date="2016" name="Genome Announc.">
        <title>Draft genome sequence of Aspergillus niger strain An76.</title>
        <authorList>
            <person name="Gong W."/>
            <person name="Cheng Z."/>
            <person name="Zhang H."/>
            <person name="Liu L."/>
            <person name="Gao P."/>
            <person name="Wang L."/>
        </authorList>
    </citation>
    <scope>NUCLEOTIDE SEQUENCE [LARGE SCALE GENOMIC DNA]</scope>
    <source>
        <strain evidence="6">An76</strain>
    </source>
</reference>
<dbReference type="GO" id="GO:0015936">
    <property type="term" value="P:coenzyme A metabolic process"/>
    <property type="evidence" value="ECO:0007669"/>
    <property type="project" value="InterPro"/>
</dbReference>
<dbReference type="Proteomes" id="UP000068243">
    <property type="component" value="Unassembled WGS sequence"/>
</dbReference>
<evidence type="ECO:0000313" key="5">
    <source>
        <dbReference type="EMBL" id="GAQ43963.1"/>
    </source>
</evidence>
<evidence type="ECO:0000256" key="3">
    <source>
        <dbReference type="ARBA" id="ARBA00023002"/>
    </source>
</evidence>
<dbReference type="VEuPathDB" id="FungiDB:An13g04000"/>
<dbReference type="InterPro" id="IPR023074">
    <property type="entry name" value="HMG_CoA_Rdtase_cat_sf"/>
</dbReference>
<dbReference type="Pfam" id="PF00368">
    <property type="entry name" value="HMG-CoA_red"/>
    <property type="match status" value="1"/>
</dbReference>
<dbReference type="PROSITE" id="PS50065">
    <property type="entry name" value="HMG_COA_REDUCTASE_4"/>
    <property type="match status" value="1"/>
</dbReference>
<dbReference type="AlphaFoldDB" id="A0A100IMK0"/>
<proteinExistence type="inferred from homology"/>
<dbReference type="Gene3D" id="3.90.770.10">
    <property type="entry name" value="3-hydroxy-3-methylglutaryl-coenzyme A Reductase, Chain A, domain 2"/>
    <property type="match status" value="1"/>
</dbReference>
<dbReference type="SUPFAM" id="SSF55035">
    <property type="entry name" value="NAD-binding domain of HMG-CoA reductase"/>
    <property type="match status" value="1"/>
</dbReference>
<evidence type="ECO:0000313" key="6">
    <source>
        <dbReference type="Proteomes" id="UP000068243"/>
    </source>
</evidence>
<dbReference type="GO" id="GO:0016126">
    <property type="term" value="P:sterol biosynthetic process"/>
    <property type="evidence" value="ECO:0007669"/>
    <property type="project" value="UniProtKB-KW"/>
</dbReference>
<dbReference type="EC" id="1.1.1.34" evidence="2"/>
<keyword evidence="4" id="KW-0752">Steroid biosynthesis</keyword>
<dbReference type="SUPFAM" id="SSF56542">
    <property type="entry name" value="Substrate-binding domain of HMG-CoA reductase"/>
    <property type="match status" value="1"/>
</dbReference>
<keyword evidence="4" id="KW-0753">Steroid metabolism</keyword>
<accession>A0A100IMK0</accession>
<keyword evidence="4" id="KW-0443">Lipid metabolism</keyword>
<dbReference type="PANTHER" id="PTHR10572:SF24">
    <property type="entry name" value="3-HYDROXY-3-METHYLGLUTARYL-COENZYME A REDUCTASE"/>
    <property type="match status" value="1"/>
</dbReference>
<sequence length="389" mass="41359">MSLPVRKTSGKFQQVTKNLKEITAHPIDSAKVRIENPIGCVQVPVGLAGPLWVWETGATGEEVEEVYAPLATTEAALVASCCRGCKAFNRSGGIHIVALRDAMSKVPAFIFDSPADALAFAQKVPSLQGELKRLAESTSRRIQLLSVTPTVVGSAAHLHFNYNCGDATGQNMATIATDRACHELLLDTPLCEDLKIRDYQFEAGMSGEKKAGWSHVQEPRGVEAMAWGMISNEVAEELLGCSTEAIYQALSRAQAGSVRAGEFGYAGNAMNVVTAIFIATGQDVASISESCWTQLTPEYNYETKVLTLSLYIPSLPVGVVGGGTHLGPQREALGIMKCIGPGKKRRLAALITAFALALDLSTAGAIANDTFTQAHAGLRRKPADATAKL</sequence>
<gene>
    <name evidence="5" type="ORF">ABL_06624</name>
</gene>
<dbReference type="GO" id="GO:0004420">
    <property type="term" value="F:hydroxymethylglutaryl-CoA reductase (NADPH) activity"/>
    <property type="evidence" value="ECO:0007669"/>
    <property type="project" value="UniProtKB-EC"/>
</dbReference>
<keyword evidence="3" id="KW-0560">Oxidoreductase</keyword>
<dbReference type="OrthoDB" id="310654at2759"/>
<dbReference type="PROSITE" id="PS00318">
    <property type="entry name" value="HMG_COA_REDUCTASE_2"/>
    <property type="match status" value="1"/>
</dbReference>
<dbReference type="OMA" id="ASAVNWI"/>
<dbReference type="VEuPathDB" id="FungiDB:ATCC64974_10380"/>
<comment type="similarity">
    <text evidence="1">Belongs to the HMG-CoA reductase family.</text>
</comment>
<protein>
    <recommendedName>
        <fullName evidence="2">hydroxymethylglutaryl-CoA reductase (NADPH)</fullName>
        <ecNumber evidence="2">1.1.1.34</ecNumber>
    </recommendedName>
</protein>
<keyword evidence="4" id="KW-0756">Sterol biosynthesis</keyword>
<keyword evidence="4" id="KW-1207">Sterol metabolism</keyword>
<dbReference type="InterPro" id="IPR002202">
    <property type="entry name" value="HMG_CoA_Rdtase"/>
</dbReference>
<evidence type="ECO:0000256" key="1">
    <source>
        <dbReference type="ARBA" id="ARBA00007661"/>
    </source>
</evidence>
<dbReference type="VEuPathDB" id="FungiDB:M747DRAFT_292844"/>